<reference evidence="13 14" key="1">
    <citation type="submission" date="2017-08" db="EMBL/GenBank/DDBJ databases">
        <title>Infants hospitalized years apart are colonized by the same room-sourced microbial strains.</title>
        <authorList>
            <person name="Brooks B."/>
            <person name="Olm M.R."/>
            <person name="Firek B.A."/>
            <person name="Baker R."/>
            <person name="Thomas B.C."/>
            <person name="Morowitz M.J."/>
            <person name="Banfield J.F."/>
        </authorList>
    </citation>
    <scope>NUCLEOTIDE SEQUENCE [LARGE SCALE GENOMIC DNA]</scope>
    <source>
        <strain evidence="13">S2_012_000_R2_81</strain>
    </source>
</reference>
<keyword evidence="5" id="KW-0997">Cell inner membrane</keyword>
<dbReference type="SUPFAM" id="SSF158544">
    <property type="entry name" value="GspK insert domain-like"/>
    <property type="match status" value="1"/>
</dbReference>
<evidence type="ECO:0000256" key="8">
    <source>
        <dbReference type="ARBA" id="ARBA00022989"/>
    </source>
</evidence>
<evidence type="ECO:0008006" key="15">
    <source>
        <dbReference type="Google" id="ProtNLM"/>
    </source>
</evidence>
<evidence type="ECO:0000256" key="10">
    <source>
        <dbReference type="SAM" id="MobiDB-lite"/>
    </source>
</evidence>
<name>A0A2W5DDY1_9BURK</name>
<dbReference type="PANTHER" id="PTHR38831:SF2">
    <property type="entry name" value="TYPE II SECRETION SYSTEM PROTEIN K"/>
    <property type="match status" value="1"/>
</dbReference>
<dbReference type="InterPro" id="IPR049031">
    <property type="entry name" value="T2SSK_SAM-like_1st"/>
</dbReference>
<accession>A0A2W5DDY1</accession>
<evidence type="ECO:0000259" key="12">
    <source>
        <dbReference type="Pfam" id="PF21687"/>
    </source>
</evidence>
<evidence type="ECO:0000259" key="11">
    <source>
        <dbReference type="Pfam" id="PF03934"/>
    </source>
</evidence>
<keyword evidence="4" id="KW-1003">Cell membrane</keyword>
<evidence type="ECO:0000313" key="13">
    <source>
        <dbReference type="EMBL" id="PZP27297.1"/>
    </source>
</evidence>
<dbReference type="Pfam" id="PF03934">
    <property type="entry name" value="T2SSK"/>
    <property type="match status" value="1"/>
</dbReference>
<protein>
    <recommendedName>
        <fullName evidence="15">General secretion pathway protein GspK</fullName>
    </recommendedName>
</protein>
<dbReference type="EMBL" id="QFOD01000032">
    <property type="protein sequence ID" value="PZP27297.1"/>
    <property type="molecule type" value="Genomic_DNA"/>
</dbReference>
<feature type="compositionally biased region" description="Low complexity" evidence="10">
    <location>
        <begin position="335"/>
        <end position="346"/>
    </location>
</feature>
<feature type="domain" description="T2SS protein K first SAM-like" evidence="12">
    <location>
        <begin position="114"/>
        <end position="186"/>
    </location>
</feature>
<comment type="similarity">
    <text evidence="2">Belongs to the GSP K family.</text>
</comment>
<keyword evidence="6" id="KW-0812">Transmembrane</keyword>
<gene>
    <name evidence="13" type="ORF">DI603_22280</name>
</gene>
<organism evidence="13 14">
    <name type="scientific">Roseateles depolymerans</name>
    <dbReference type="NCBI Taxonomy" id="76731"/>
    <lineage>
        <taxon>Bacteria</taxon>
        <taxon>Pseudomonadati</taxon>
        <taxon>Pseudomonadota</taxon>
        <taxon>Betaproteobacteria</taxon>
        <taxon>Burkholderiales</taxon>
        <taxon>Sphaerotilaceae</taxon>
        <taxon>Roseateles</taxon>
    </lineage>
</organism>
<proteinExistence type="inferred from homology"/>
<keyword evidence="3" id="KW-0813">Transport</keyword>
<dbReference type="GO" id="GO:0005886">
    <property type="term" value="C:plasma membrane"/>
    <property type="evidence" value="ECO:0007669"/>
    <property type="project" value="UniProtKB-SubCell"/>
</dbReference>
<keyword evidence="8" id="KW-1133">Transmembrane helix</keyword>
<evidence type="ECO:0000256" key="5">
    <source>
        <dbReference type="ARBA" id="ARBA00022519"/>
    </source>
</evidence>
<dbReference type="PANTHER" id="PTHR38831">
    <property type="entry name" value="TYPE II SECRETION SYSTEM PROTEIN K"/>
    <property type="match status" value="1"/>
</dbReference>
<dbReference type="AlphaFoldDB" id="A0A2W5DDY1"/>
<dbReference type="SUPFAM" id="SSF47781">
    <property type="entry name" value="RuvA domain 2-like"/>
    <property type="match status" value="1"/>
</dbReference>
<dbReference type="Proteomes" id="UP000249633">
    <property type="component" value="Unassembled WGS sequence"/>
</dbReference>
<evidence type="ECO:0000256" key="6">
    <source>
        <dbReference type="ARBA" id="ARBA00022692"/>
    </source>
</evidence>
<dbReference type="InterPro" id="IPR038072">
    <property type="entry name" value="GspK_central_sf"/>
</dbReference>
<evidence type="ECO:0000313" key="14">
    <source>
        <dbReference type="Proteomes" id="UP000249633"/>
    </source>
</evidence>
<comment type="subcellular location">
    <subcellularLocation>
        <location evidence="1">Cell inner membrane</location>
    </subcellularLocation>
</comment>
<dbReference type="InterPro" id="IPR005628">
    <property type="entry name" value="GspK"/>
</dbReference>
<dbReference type="InterPro" id="IPR049179">
    <property type="entry name" value="T2SSK_SAM-like_2nd"/>
</dbReference>
<dbReference type="InterPro" id="IPR010994">
    <property type="entry name" value="RuvA_2-like"/>
</dbReference>
<comment type="caution">
    <text evidence="13">The sequence shown here is derived from an EMBL/GenBank/DDBJ whole genome shotgun (WGS) entry which is preliminary data.</text>
</comment>
<feature type="domain" description="T2SS protein K second SAM-like" evidence="11">
    <location>
        <begin position="208"/>
        <end position="240"/>
    </location>
</feature>
<dbReference type="GO" id="GO:0009306">
    <property type="term" value="P:protein secretion"/>
    <property type="evidence" value="ECO:0007669"/>
    <property type="project" value="InterPro"/>
</dbReference>
<keyword evidence="7" id="KW-0653">Protein transport</keyword>
<evidence type="ECO:0000256" key="4">
    <source>
        <dbReference type="ARBA" id="ARBA00022475"/>
    </source>
</evidence>
<sequence length="346" mass="38086">MSKPARRREQGFVLVLTIAVLATLAVAAAYFGVRVQTALRLAESTQDLAEAQIALSDDRAEVLFRLATTPFSRNGLGDLPDVIRLDDRPYVDGRTVLRLQDDAGLINLNAVPDDFLGRFLGTLGVPVERQPSLVDALGDYTDADNLRRLNGAEAPQYQAIGRPDLPPNRPLISPYELRDVYGWKQEASLWPLRGGVLEFVTVRQVPGLNPNTAPWQVLTALPGVTKDIAQAIIDRRELEPISVEWLDALLGTRYAAPPSPLRGFPADSVRVTQWVPGLPWGYRYNVRLTPNGVSAPWIISYFYRLERVDDQKLSASDSKPPAHAKEIPSLPPRPAFSSSAPSILAN</sequence>
<keyword evidence="9" id="KW-0472">Membrane</keyword>
<dbReference type="Gene3D" id="1.10.150.320">
    <property type="entry name" value="Photosystem II 12 kDa extrinsic protein"/>
    <property type="match status" value="1"/>
</dbReference>
<evidence type="ECO:0000256" key="7">
    <source>
        <dbReference type="ARBA" id="ARBA00022927"/>
    </source>
</evidence>
<dbReference type="Pfam" id="PF21687">
    <property type="entry name" value="T2SSK_1st"/>
    <property type="match status" value="1"/>
</dbReference>
<evidence type="ECO:0000256" key="1">
    <source>
        <dbReference type="ARBA" id="ARBA00004533"/>
    </source>
</evidence>
<evidence type="ECO:0000256" key="9">
    <source>
        <dbReference type="ARBA" id="ARBA00023136"/>
    </source>
</evidence>
<dbReference type="Gene3D" id="1.10.40.60">
    <property type="entry name" value="EpsJ-like"/>
    <property type="match status" value="1"/>
</dbReference>
<feature type="region of interest" description="Disordered" evidence="10">
    <location>
        <begin position="313"/>
        <end position="346"/>
    </location>
</feature>
<evidence type="ECO:0000256" key="3">
    <source>
        <dbReference type="ARBA" id="ARBA00022448"/>
    </source>
</evidence>
<evidence type="ECO:0000256" key="2">
    <source>
        <dbReference type="ARBA" id="ARBA00007246"/>
    </source>
</evidence>